<feature type="compositionally biased region" description="Basic and acidic residues" evidence="7">
    <location>
        <begin position="10"/>
        <end position="47"/>
    </location>
</feature>
<dbReference type="Pfam" id="PF14886">
    <property type="entry name" value="FAM183"/>
    <property type="match status" value="1"/>
</dbReference>
<feature type="region of interest" description="Disordered" evidence="7">
    <location>
        <begin position="1"/>
        <end position="57"/>
    </location>
</feature>
<keyword evidence="3" id="KW-0963">Cytoplasm</keyword>
<dbReference type="STRING" id="9402.L5KZS5"/>
<keyword evidence="9" id="KW-1185">Reference proteome</keyword>
<dbReference type="GO" id="GO:0097546">
    <property type="term" value="C:ciliary base"/>
    <property type="evidence" value="ECO:0007669"/>
    <property type="project" value="TreeGrafter"/>
</dbReference>
<sequence length="57" mass="6666">VHTIARKPTSRHDNREEPADDRFLDLIHHDAQGPRMKHPETQTENREIGWNSDPLSI</sequence>
<reference evidence="9" key="1">
    <citation type="journal article" date="2013" name="Science">
        <title>Comparative analysis of bat genomes provides insight into the evolution of flight and immunity.</title>
        <authorList>
            <person name="Zhang G."/>
            <person name="Cowled C."/>
            <person name="Shi Z."/>
            <person name="Huang Z."/>
            <person name="Bishop-Lilly K.A."/>
            <person name="Fang X."/>
            <person name="Wynne J.W."/>
            <person name="Xiong Z."/>
            <person name="Baker M.L."/>
            <person name="Zhao W."/>
            <person name="Tachedjian M."/>
            <person name="Zhu Y."/>
            <person name="Zhou P."/>
            <person name="Jiang X."/>
            <person name="Ng J."/>
            <person name="Yang L."/>
            <person name="Wu L."/>
            <person name="Xiao J."/>
            <person name="Feng Y."/>
            <person name="Chen Y."/>
            <person name="Sun X."/>
            <person name="Zhang Y."/>
            <person name="Marsh G.A."/>
            <person name="Crameri G."/>
            <person name="Broder C.C."/>
            <person name="Frey K.G."/>
            <person name="Wang L.F."/>
            <person name="Wang J."/>
        </authorList>
    </citation>
    <scope>NUCLEOTIDE SEQUENCE [LARGE SCALE GENOMIC DNA]</scope>
</reference>
<evidence type="ECO:0000256" key="7">
    <source>
        <dbReference type="SAM" id="MobiDB-lite"/>
    </source>
</evidence>
<dbReference type="PANTHER" id="PTHR33865:SF3">
    <property type="entry name" value="PROTEIN FAM183B"/>
    <property type="match status" value="1"/>
</dbReference>
<evidence type="ECO:0000313" key="9">
    <source>
        <dbReference type="Proteomes" id="UP000010552"/>
    </source>
</evidence>
<evidence type="ECO:0000256" key="5">
    <source>
        <dbReference type="ARBA" id="ARBA00023273"/>
    </source>
</evidence>
<comment type="subcellular location">
    <subcellularLocation>
        <location evidence="1">Cell projection</location>
        <location evidence="1">Cilium</location>
    </subcellularLocation>
    <subcellularLocation>
        <location evidence="2">Cytoplasm</location>
        <location evidence="2">Cytoskeleton</location>
    </subcellularLocation>
</comment>
<comment type="similarity">
    <text evidence="6">Belongs to the CFAP144 family.</text>
</comment>
<evidence type="ECO:0000256" key="6">
    <source>
        <dbReference type="ARBA" id="ARBA00034777"/>
    </source>
</evidence>
<dbReference type="PANTHER" id="PTHR33865">
    <property type="entry name" value="PROTEIN FAM183B"/>
    <property type="match status" value="1"/>
</dbReference>
<dbReference type="Proteomes" id="UP000010552">
    <property type="component" value="Unassembled WGS sequence"/>
</dbReference>
<keyword evidence="5" id="KW-0966">Cell projection</keyword>
<dbReference type="GO" id="GO:0005856">
    <property type="term" value="C:cytoskeleton"/>
    <property type="evidence" value="ECO:0007669"/>
    <property type="project" value="UniProtKB-SubCell"/>
</dbReference>
<gene>
    <name evidence="8" type="ORF">PAL_GLEAN10015859</name>
</gene>
<evidence type="ECO:0000256" key="3">
    <source>
        <dbReference type="ARBA" id="ARBA00022490"/>
    </source>
</evidence>
<evidence type="ECO:0000313" key="8">
    <source>
        <dbReference type="EMBL" id="ELK16974.1"/>
    </source>
</evidence>
<dbReference type="InterPro" id="IPR029214">
    <property type="entry name" value="CFAP144"/>
</dbReference>
<evidence type="ECO:0000256" key="4">
    <source>
        <dbReference type="ARBA" id="ARBA00023212"/>
    </source>
</evidence>
<accession>L5KZS5</accession>
<evidence type="ECO:0000256" key="1">
    <source>
        <dbReference type="ARBA" id="ARBA00004138"/>
    </source>
</evidence>
<dbReference type="AlphaFoldDB" id="L5KZS5"/>
<feature type="non-terminal residue" evidence="8">
    <location>
        <position position="1"/>
    </location>
</feature>
<evidence type="ECO:0000256" key="2">
    <source>
        <dbReference type="ARBA" id="ARBA00004245"/>
    </source>
</evidence>
<protein>
    <submittedName>
        <fullName evidence="8">Protein FAM183A</fullName>
    </submittedName>
</protein>
<dbReference type="EMBL" id="KB030418">
    <property type="protein sequence ID" value="ELK16974.1"/>
    <property type="molecule type" value="Genomic_DNA"/>
</dbReference>
<name>L5KZS5_PTEAL</name>
<proteinExistence type="inferred from homology"/>
<keyword evidence="4" id="KW-0206">Cytoskeleton</keyword>
<organism evidence="8 9">
    <name type="scientific">Pteropus alecto</name>
    <name type="common">Black flying fox</name>
    <dbReference type="NCBI Taxonomy" id="9402"/>
    <lineage>
        <taxon>Eukaryota</taxon>
        <taxon>Metazoa</taxon>
        <taxon>Chordata</taxon>
        <taxon>Craniata</taxon>
        <taxon>Vertebrata</taxon>
        <taxon>Euteleostomi</taxon>
        <taxon>Mammalia</taxon>
        <taxon>Eutheria</taxon>
        <taxon>Laurasiatheria</taxon>
        <taxon>Chiroptera</taxon>
        <taxon>Yinpterochiroptera</taxon>
        <taxon>Pteropodoidea</taxon>
        <taxon>Pteropodidae</taxon>
        <taxon>Pteropodinae</taxon>
        <taxon>Pteropus</taxon>
    </lineage>
</organism>
<dbReference type="InParanoid" id="L5KZS5"/>